<sequence length="484" mass="56262">MTGYIISRGILLTLETYDAIIADVYKIKFIGKDKRQSPRFYKEIQLFLQHLICNTLLYSDQTPEDDKFTVYSPLSSILGKEKLPFVFMQSKYLCCKRALELLEKRGIIKIKRHNVGMKQCREFALSKEHIKGWFGDFNHSEYMSNEQRFIYLSTALKSKKKKTLTFDEMISLAMDKMKKPKHKTRHVSRETVKYMKEVYSCMGGLRINLDKWRDFKPQDEVEAAHKAHFISHLVSRGCRMVSSVPLVVEYYPEYKLSSKGTRSFELHRGFQGMKSSLKWEIFEGYNYDIESSQFNILKGEFKKYGIKCPRLNELSKEKIMERFGLSSKPAKTLLYSCLFSLCQVRLSPKSQSFAILCDEYGYDKAAEKLRLWGDYIAPIKRKLKNLIRIYISQGVNCPGRGLAIRNAVRQTYLLRGKKNEKVKASEWGKILAHMLQGIESHAIYETILANPGVCGSIEHDGLVSSRPIEWHHPYLKLVLKHKSE</sequence>
<evidence type="ECO:0000313" key="1">
    <source>
        <dbReference type="EMBL" id="MBC3210697.1"/>
    </source>
</evidence>
<evidence type="ECO:0000313" key="2">
    <source>
        <dbReference type="Proteomes" id="UP000659084"/>
    </source>
</evidence>
<dbReference type="AlphaFoldDB" id="A0AAW3WJG7"/>
<proteinExistence type="predicted"/>
<accession>A0AAW3WJG7</accession>
<dbReference type="KEGG" id="sfg:AV650_21570"/>
<reference evidence="1" key="1">
    <citation type="submission" date="2020-08" db="EMBL/GenBank/DDBJ databases">
        <title>Food and environmental bacterial isolates.</title>
        <authorList>
            <person name="Richter L."/>
            <person name="Du Plessis E.M."/>
            <person name="Duvenage S."/>
            <person name="Allam M."/>
            <person name="Korsten L."/>
        </authorList>
    </citation>
    <scope>NUCLEOTIDE SEQUENCE</scope>
    <source>
        <strain evidence="1">UPMP2127</strain>
    </source>
</reference>
<dbReference type="Proteomes" id="UP000659084">
    <property type="component" value="Unassembled WGS sequence"/>
</dbReference>
<name>A0AAW3WJG7_SERFO</name>
<dbReference type="EMBL" id="JACNYO010000001">
    <property type="protein sequence ID" value="MBC3210697.1"/>
    <property type="molecule type" value="Genomic_DNA"/>
</dbReference>
<organism evidence="1 2">
    <name type="scientific">Serratia fonticola</name>
    <dbReference type="NCBI Taxonomy" id="47917"/>
    <lineage>
        <taxon>Bacteria</taxon>
        <taxon>Pseudomonadati</taxon>
        <taxon>Pseudomonadota</taxon>
        <taxon>Gammaproteobacteria</taxon>
        <taxon>Enterobacterales</taxon>
        <taxon>Yersiniaceae</taxon>
        <taxon>Serratia</taxon>
    </lineage>
</organism>
<dbReference type="RefSeq" id="WP_059201317.1">
    <property type="nucleotide sequence ID" value="NZ_JACBIV010000002.1"/>
</dbReference>
<gene>
    <name evidence="1" type="ORF">H8J20_00965</name>
</gene>
<protein>
    <submittedName>
        <fullName evidence="1">Uncharacterized protein</fullName>
    </submittedName>
</protein>
<comment type="caution">
    <text evidence="1">The sequence shown here is derived from an EMBL/GenBank/DDBJ whole genome shotgun (WGS) entry which is preliminary data.</text>
</comment>